<feature type="transmembrane region" description="Helical" evidence="1">
    <location>
        <begin position="260"/>
        <end position="279"/>
    </location>
</feature>
<keyword evidence="1" id="KW-0472">Membrane</keyword>
<sequence length="282" mass="30136">MGGGGAMRTVAKFATAGIRGVPSVRRASSQTAAASEVSPLQAAAWDDVDDWEVADGGEGTPRVVLGGVPSFQEATSATTELKHAIDKIYLSSNSSECDGCSLSGHVSVMSPSHSELENKSRVTEAILNPSESNRALQAFQLLSECPEAQSVVASIACDPNIWNAIVQNPALQDFFQSQQTADFEVEETHDQRLGNLPYSDSVYAFIDSLNVLQNVKFTVSEMLSRVPNYLQNMFGFLSGQTSSAVIDARGNTKANFMDPITMGGTFMGLAVLVVMVIMLKRA</sequence>
<proteinExistence type="predicted"/>
<keyword evidence="1" id="KW-0812">Transmembrane</keyword>
<dbReference type="Proteomes" id="UP000289340">
    <property type="component" value="Chromosome 11"/>
</dbReference>
<accession>A0A445IBK5</accession>
<evidence type="ECO:0000313" key="2">
    <source>
        <dbReference type="EMBL" id="RZB83332.1"/>
    </source>
</evidence>
<dbReference type="PANTHER" id="PTHR33625">
    <property type="entry name" value="OS08G0179900 PROTEIN"/>
    <property type="match status" value="1"/>
</dbReference>
<dbReference type="EMBL" id="QZWG01000011">
    <property type="protein sequence ID" value="RZB83332.1"/>
    <property type="molecule type" value="Genomic_DNA"/>
</dbReference>
<reference evidence="2 3" key="1">
    <citation type="submission" date="2018-09" db="EMBL/GenBank/DDBJ databases">
        <title>A high-quality reference genome of wild soybean provides a powerful tool to mine soybean genomes.</title>
        <authorList>
            <person name="Xie M."/>
            <person name="Chung C.Y.L."/>
            <person name="Li M.-W."/>
            <person name="Wong F.-L."/>
            <person name="Chan T.-F."/>
            <person name="Lam H.-M."/>
        </authorList>
    </citation>
    <scope>NUCLEOTIDE SEQUENCE [LARGE SCALE GENOMIC DNA]</scope>
    <source>
        <strain evidence="3">cv. W05</strain>
        <tissue evidence="2">Hypocotyl of etiolated seedlings</tissue>
    </source>
</reference>
<gene>
    <name evidence="2" type="ORF">D0Y65_032058</name>
</gene>
<dbReference type="AlphaFoldDB" id="A0A445IBK5"/>
<keyword evidence="3" id="KW-1185">Reference proteome</keyword>
<organism evidence="2 3">
    <name type="scientific">Glycine soja</name>
    <name type="common">Wild soybean</name>
    <dbReference type="NCBI Taxonomy" id="3848"/>
    <lineage>
        <taxon>Eukaryota</taxon>
        <taxon>Viridiplantae</taxon>
        <taxon>Streptophyta</taxon>
        <taxon>Embryophyta</taxon>
        <taxon>Tracheophyta</taxon>
        <taxon>Spermatophyta</taxon>
        <taxon>Magnoliopsida</taxon>
        <taxon>eudicotyledons</taxon>
        <taxon>Gunneridae</taxon>
        <taxon>Pentapetalae</taxon>
        <taxon>rosids</taxon>
        <taxon>fabids</taxon>
        <taxon>Fabales</taxon>
        <taxon>Fabaceae</taxon>
        <taxon>Papilionoideae</taxon>
        <taxon>50 kb inversion clade</taxon>
        <taxon>NPAAA clade</taxon>
        <taxon>indigoferoid/millettioid clade</taxon>
        <taxon>Phaseoleae</taxon>
        <taxon>Glycine</taxon>
        <taxon>Glycine subgen. Soja</taxon>
    </lineage>
</organism>
<protein>
    <submittedName>
        <fullName evidence="2">Uncharacterized protein</fullName>
    </submittedName>
</protein>
<evidence type="ECO:0000256" key="1">
    <source>
        <dbReference type="SAM" id="Phobius"/>
    </source>
</evidence>
<evidence type="ECO:0000313" key="3">
    <source>
        <dbReference type="Proteomes" id="UP000289340"/>
    </source>
</evidence>
<dbReference type="Gramene" id="XM_028332766.1">
    <property type="protein sequence ID" value="XP_028188567.1"/>
    <property type="gene ID" value="LOC114375027"/>
</dbReference>
<name>A0A445IBK5_GLYSO</name>
<keyword evidence="1" id="KW-1133">Transmembrane helix</keyword>
<comment type="caution">
    <text evidence="2">The sequence shown here is derived from an EMBL/GenBank/DDBJ whole genome shotgun (WGS) entry which is preliminary data.</text>
</comment>
<dbReference type="PANTHER" id="PTHR33625:SF4">
    <property type="entry name" value="OS08G0179900 PROTEIN"/>
    <property type="match status" value="1"/>
</dbReference>